<dbReference type="Pfam" id="PF01569">
    <property type="entry name" value="PAP2"/>
    <property type="match status" value="1"/>
</dbReference>
<dbReference type="GO" id="GO:0005886">
    <property type="term" value="C:plasma membrane"/>
    <property type="evidence" value="ECO:0007669"/>
    <property type="project" value="UniProtKB-SubCell"/>
</dbReference>
<keyword evidence="2" id="KW-1003">Cell membrane</keyword>
<feature type="domain" description="Phosphatidic acid phosphatase type 2/haloperoxidase" evidence="8">
    <location>
        <begin position="61"/>
        <end position="179"/>
    </location>
</feature>
<name>A0A248VS35_9BURK</name>
<dbReference type="AlphaFoldDB" id="A0A248VS35"/>
<dbReference type="PANTHER" id="PTHR14969">
    <property type="entry name" value="SPHINGOSINE-1-PHOSPHATE PHOSPHOHYDROLASE"/>
    <property type="match status" value="1"/>
</dbReference>
<dbReference type="PANTHER" id="PTHR14969:SF62">
    <property type="entry name" value="DECAPRENYLPHOSPHORYL-5-PHOSPHORIBOSE PHOSPHATASE RV3807C-RELATED"/>
    <property type="match status" value="1"/>
</dbReference>
<evidence type="ECO:0000256" key="1">
    <source>
        <dbReference type="ARBA" id="ARBA00004651"/>
    </source>
</evidence>
<evidence type="ECO:0000256" key="2">
    <source>
        <dbReference type="ARBA" id="ARBA00022475"/>
    </source>
</evidence>
<dbReference type="SMART" id="SM00014">
    <property type="entry name" value="acidPPc"/>
    <property type="match status" value="1"/>
</dbReference>
<dbReference type="InterPro" id="IPR036938">
    <property type="entry name" value="PAP2/HPO_sf"/>
</dbReference>
<feature type="transmembrane region" description="Helical" evidence="7">
    <location>
        <begin position="28"/>
        <end position="49"/>
    </location>
</feature>
<accession>A0A248VS35</accession>
<evidence type="ECO:0000313" key="10">
    <source>
        <dbReference type="Proteomes" id="UP000215158"/>
    </source>
</evidence>
<dbReference type="RefSeq" id="WP_095421586.1">
    <property type="nucleotide sequence ID" value="NZ_CP022990.1"/>
</dbReference>
<feature type="transmembrane region" description="Helical" evidence="7">
    <location>
        <begin position="61"/>
        <end position="85"/>
    </location>
</feature>
<keyword evidence="10" id="KW-1185">Reference proteome</keyword>
<evidence type="ECO:0000259" key="8">
    <source>
        <dbReference type="SMART" id="SM00014"/>
    </source>
</evidence>
<dbReference type="GO" id="GO:0016787">
    <property type="term" value="F:hydrolase activity"/>
    <property type="evidence" value="ECO:0007669"/>
    <property type="project" value="UniProtKB-KW"/>
</dbReference>
<reference evidence="9 10" key="1">
    <citation type="submission" date="2017-08" db="EMBL/GenBank/DDBJ databases">
        <title>Identification and genetic characteristics of simultaneous BTEX- and naphthalene-degrading Paraburkholderia sp. BN5 isolated from petroleum-contaminated soil.</title>
        <authorList>
            <person name="Lee Y."/>
            <person name="Jeon C.O."/>
        </authorList>
    </citation>
    <scope>NUCLEOTIDE SEQUENCE [LARGE SCALE GENOMIC DNA]</scope>
    <source>
        <strain evidence="9 10">BN5</strain>
    </source>
</reference>
<keyword evidence="4" id="KW-0378">Hydrolase</keyword>
<feature type="transmembrane region" description="Helical" evidence="7">
    <location>
        <begin position="122"/>
        <end position="151"/>
    </location>
</feature>
<dbReference type="EMBL" id="CP022990">
    <property type="protein sequence ID" value="ASW01693.1"/>
    <property type="molecule type" value="Genomic_DNA"/>
</dbReference>
<sequence length="263" mass="29609">MNSFDVAIQSFLTHTAFSSNLINHAIRVFAGLYTFKGLVLIPILWWMWFKPGQGGEWEREMVIATIASGLLSLAIGRLLALYLPFRVRPIYNLELHLSFPSAGLREEVLRTWSSFPSDHAMLWMSVATGIFLVWRRVGVLALLYTAIFICLPRVYLGLHYPTDVLAGGVIGIIITYVMTRNPVRKRFATPILGWVHRFPGPCYMLAFLLCFELVTQFDEILSLKQSVLKALQRHEVATIGLSATTGSMPRVQAPGMSAWIHVT</sequence>
<evidence type="ECO:0000313" key="9">
    <source>
        <dbReference type="EMBL" id="ASW01693.1"/>
    </source>
</evidence>
<evidence type="ECO:0000256" key="4">
    <source>
        <dbReference type="ARBA" id="ARBA00022801"/>
    </source>
</evidence>
<proteinExistence type="predicted"/>
<dbReference type="Proteomes" id="UP000215158">
    <property type="component" value="Chromosome 2"/>
</dbReference>
<keyword evidence="6 7" id="KW-0472">Membrane</keyword>
<evidence type="ECO:0000256" key="3">
    <source>
        <dbReference type="ARBA" id="ARBA00022692"/>
    </source>
</evidence>
<dbReference type="InterPro" id="IPR000326">
    <property type="entry name" value="PAP2/HPO"/>
</dbReference>
<keyword evidence="3 7" id="KW-0812">Transmembrane</keyword>
<dbReference type="OrthoDB" id="9801622at2"/>
<dbReference type="KEGG" id="parb:CJU94_26435"/>
<organism evidence="9 10">
    <name type="scientific">Paraburkholderia aromaticivorans</name>
    <dbReference type="NCBI Taxonomy" id="2026199"/>
    <lineage>
        <taxon>Bacteria</taxon>
        <taxon>Pseudomonadati</taxon>
        <taxon>Pseudomonadota</taxon>
        <taxon>Betaproteobacteria</taxon>
        <taxon>Burkholderiales</taxon>
        <taxon>Burkholderiaceae</taxon>
        <taxon>Paraburkholderia</taxon>
    </lineage>
</organism>
<evidence type="ECO:0000256" key="7">
    <source>
        <dbReference type="SAM" id="Phobius"/>
    </source>
</evidence>
<keyword evidence="5 7" id="KW-1133">Transmembrane helix</keyword>
<evidence type="ECO:0000256" key="6">
    <source>
        <dbReference type="ARBA" id="ARBA00023136"/>
    </source>
</evidence>
<comment type="subcellular location">
    <subcellularLocation>
        <location evidence="1">Cell membrane</location>
        <topology evidence="1">Multi-pass membrane protein</topology>
    </subcellularLocation>
</comment>
<protein>
    <submittedName>
        <fullName evidence="9">Phosphoesterase</fullName>
    </submittedName>
</protein>
<gene>
    <name evidence="9" type="ORF">CJU94_26435</name>
</gene>
<evidence type="ECO:0000256" key="5">
    <source>
        <dbReference type="ARBA" id="ARBA00022989"/>
    </source>
</evidence>
<dbReference type="SUPFAM" id="SSF48317">
    <property type="entry name" value="Acid phosphatase/Vanadium-dependent haloperoxidase"/>
    <property type="match status" value="1"/>
</dbReference>
<dbReference type="Gene3D" id="1.20.144.10">
    <property type="entry name" value="Phosphatidic acid phosphatase type 2/haloperoxidase"/>
    <property type="match status" value="1"/>
</dbReference>
<feature type="transmembrane region" description="Helical" evidence="7">
    <location>
        <begin position="158"/>
        <end position="178"/>
    </location>
</feature>